<organism evidence="1">
    <name type="scientific">freshwater metagenome</name>
    <dbReference type="NCBI Taxonomy" id="449393"/>
    <lineage>
        <taxon>unclassified sequences</taxon>
        <taxon>metagenomes</taxon>
        <taxon>ecological metagenomes</taxon>
    </lineage>
</organism>
<protein>
    <submittedName>
        <fullName evidence="1">Unannotated protein</fullName>
    </submittedName>
</protein>
<accession>A0A6J7AV98</accession>
<gene>
    <name evidence="1" type="ORF">UFOPK3139_03397</name>
</gene>
<name>A0A6J7AV98_9ZZZZ</name>
<sequence>MRVRLSPMRTARVSLPVTASVGMSRRLLTTSSAVAKSPTGTATAKDSPVNFSSCT</sequence>
<reference evidence="1" key="1">
    <citation type="submission" date="2020-05" db="EMBL/GenBank/DDBJ databases">
        <authorList>
            <person name="Chiriac C."/>
            <person name="Salcher M."/>
            <person name="Ghai R."/>
            <person name="Kavagutti S V."/>
        </authorList>
    </citation>
    <scope>NUCLEOTIDE SEQUENCE</scope>
</reference>
<evidence type="ECO:0000313" key="1">
    <source>
        <dbReference type="EMBL" id="CAB4836951.1"/>
    </source>
</evidence>
<dbReference type="AlphaFoldDB" id="A0A6J7AV98"/>
<dbReference type="EMBL" id="CAFABA010000271">
    <property type="protein sequence ID" value="CAB4836951.1"/>
    <property type="molecule type" value="Genomic_DNA"/>
</dbReference>
<proteinExistence type="predicted"/>